<protein>
    <submittedName>
        <fullName evidence="3">Alcohol dehydrogenase catalytic domain-containing protein</fullName>
    </submittedName>
</protein>
<dbReference type="SUPFAM" id="SSF50129">
    <property type="entry name" value="GroES-like"/>
    <property type="match status" value="1"/>
</dbReference>
<dbReference type="Proteomes" id="UP000436692">
    <property type="component" value="Unassembled WGS sequence"/>
</dbReference>
<evidence type="ECO:0000256" key="1">
    <source>
        <dbReference type="ARBA" id="ARBA00023002"/>
    </source>
</evidence>
<dbReference type="InterPro" id="IPR036291">
    <property type="entry name" value="NAD(P)-bd_dom_sf"/>
</dbReference>
<dbReference type="SUPFAM" id="SSF51735">
    <property type="entry name" value="NAD(P)-binding Rossmann-fold domains"/>
    <property type="match status" value="1"/>
</dbReference>
<dbReference type="PANTHER" id="PTHR43401:SF2">
    <property type="entry name" value="L-THREONINE 3-DEHYDROGENASE"/>
    <property type="match status" value="1"/>
</dbReference>
<dbReference type="Gene3D" id="3.90.180.10">
    <property type="entry name" value="Medium-chain alcohol dehydrogenases, catalytic domain"/>
    <property type="match status" value="2"/>
</dbReference>
<dbReference type="Pfam" id="PF08240">
    <property type="entry name" value="ADH_N"/>
    <property type="match status" value="1"/>
</dbReference>
<sequence length="362" mass="40210">MTEFPSTYTTAELVSGAVTIIEKTFPRERLLEDVVVIRPDYIGICRADVKEIGGSRDIPTDRGPLFGHELVGSVSFAGTQSGFQKGDLVTFNPNITPIRTTGFAEYVFIQGTTDQLDQAVVRVPEPDILQNVWMPEPFACIVHATKKLLELTELVSFHGKKVGIIGAGCSGIMFAMYAKHLGASVVVFNRGEMRRTFAQDQALLTKEEVLPLTEIDNHRDTFDVVIVVPTIVTAEILLAAANIASHQGILHIYGGTRKGDRFPSTQVDIDTIRRQEGVSETEYMGKEIKIAGAYGCYKEDYEESFRLRSEYSTQFPLEKLISKEIVFEKFSQLIMDVAKGNKDFPGKVVIKTNSTDTNMIRV</sequence>
<reference evidence="3 4" key="1">
    <citation type="submission" date="2019-12" db="EMBL/GenBank/DDBJ databases">
        <title>Whole-genome sequencing of Allorhizobium vitis.</title>
        <authorList>
            <person name="Gan H.M."/>
            <person name="Szegedi E."/>
            <person name="Burr T."/>
            <person name="Savka M.A."/>
        </authorList>
    </citation>
    <scope>NUCLEOTIDE SEQUENCE [LARGE SCALE GENOMIC DNA]</scope>
    <source>
        <strain evidence="3 4">CG989</strain>
    </source>
</reference>
<dbReference type="InterPro" id="IPR050129">
    <property type="entry name" value="Zn_alcohol_dh"/>
</dbReference>
<dbReference type="InterPro" id="IPR011032">
    <property type="entry name" value="GroES-like_sf"/>
</dbReference>
<dbReference type="Gene3D" id="3.40.50.720">
    <property type="entry name" value="NAD(P)-binding Rossmann-like Domain"/>
    <property type="match status" value="1"/>
</dbReference>
<dbReference type="InterPro" id="IPR013154">
    <property type="entry name" value="ADH-like_N"/>
</dbReference>
<dbReference type="GO" id="GO:0016491">
    <property type="term" value="F:oxidoreductase activity"/>
    <property type="evidence" value="ECO:0007669"/>
    <property type="project" value="UniProtKB-KW"/>
</dbReference>
<organism evidence="3 4">
    <name type="scientific">Agrobacterium vitis</name>
    <name type="common">Rhizobium vitis</name>
    <dbReference type="NCBI Taxonomy" id="373"/>
    <lineage>
        <taxon>Bacteria</taxon>
        <taxon>Pseudomonadati</taxon>
        <taxon>Pseudomonadota</taxon>
        <taxon>Alphaproteobacteria</taxon>
        <taxon>Hyphomicrobiales</taxon>
        <taxon>Rhizobiaceae</taxon>
        <taxon>Rhizobium/Agrobacterium group</taxon>
        <taxon>Agrobacterium</taxon>
    </lineage>
</organism>
<dbReference type="RefSeq" id="WP_156547180.1">
    <property type="nucleotide sequence ID" value="NZ_JABAEJ010000002.1"/>
</dbReference>
<proteinExistence type="predicted"/>
<name>A0AAE5AU88_AGRVI</name>
<evidence type="ECO:0000313" key="4">
    <source>
        <dbReference type="Proteomes" id="UP000436692"/>
    </source>
</evidence>
<keyword evidence="1" id="KW-0560">Oxidoreductase</keyword>
<dbReference type="CDD" id="cd05188">
    <property type="entry name" value="MDR"/>
    <property type="match status" value="1"/>
</dbReference>
<dbReference type="EMBL" id="WPHM01000002">
    <property type="protein sequence ID" value="MUZ56948.1"/>
    <property type="molecule type" value="Genomic_DNA"/>
</dbReference>
<accession>A0AAE5AU88</accession>
<gene>
    <name evidence="3" type="ORF">GOZ95_05650</name>
</gene>
<evidence type="ECO:0000313" key="3">
    <source>
        <dbReference type="EMBL" id="MUZ56948.1"/>
    </source>
</evidence>
<dbReference type="AlphaFoldDB" id="A0AAE5AU88"/>
<feature type="domain" description="Alcohol dehydrogenase-like N-terminal" evidence="2">
    <location>
        <begin position="34"/>
        <end position="94"/>
    </location>
</feature>
<dbReference type="PANTHER" id="PTHR43401">
    <property type="entry name" value="L-THREONINE 3-DEHYDROGENASE"/>
    <property type="match status" value="1"/>
</dbReference>
<evidence type="ECO:0000259" key="2">
    <source>
        <dbReference type="Pfam" id="PF08240"/>
    </source>
</evidence>
<comment type="caution">
    <text evidence="3">The sequence shown here is derived from an EMBL/GenBank/DDBJ whole genome shotgun (WGS) entry which is preliminary data.</text>
</comment>